<comment type="caution">
    <text evidence="2">The sequence shown here is derived from an EMBL/GenBank/DDBJ whole genome shotgun (WGS) entry which is preliminary data.</text>
</comment>
<dbReference type="SUPFAM" id="SSF53098">
    <property type="entry name" value="Ribonuclease H-like"/>
    <property type="match status" value="1"/>
</dbReference>
<dbReference type="EMBL" id="BPLQ01001361">
    <property type="protein sequence ID" value="GIX81097.1"/>
    <property type="molecule type" value="Genomic_DNA"/>
</dbReference>
<protein>
    <recommendedName>
        <fullName evidence="1">RNase H type-1 domain-containing protein</fullName>
    </recommendedName>
</protein>
<keyword evidence="3" id="KW-1185">Reference proteome</keyword>
<dbReference type="Gene3D" id="3.30.420.10">
    <property type="entry name" value="Ribonuclease H-like superfamily/Ribonuclease H"/>
    <property type="match status" value="1"/>
</dbReference>
<dbReference type="PROSITE" id="PS50879">
    <property type="entry name" value="RNASE_H_1"/>
    <property type="match status" value="1"/>
</dbReference>
<gene>
    <name evidence="2" type="ORF">CDAR_410561</name>
</gene>
<dbReference type="InterPro" id="IPR012337">
    <property type="entry name" value="RNaseH-like_sf"/>
</dbReference>
<dbReference type="AlphaFoldDB" id="A0AAV4N8E3"/>
<dbReference type="GO" id="GO:0003676">
    <property type="term" value="F:nucleic acid binding"/>
    <property type="evidence" value="ECO:0007669"/>
    <property type="project" value="InterPro"/>
</dbReference>
<accession>A0AAV4N8E3</accession>
<dbReference type="InterPro" id="IPR002156">
    <property type="entry name" value="RNaseH_domain"/>
</dbReference>
<dbReference type="Pfam" id="PF00075">
    <property type="entry name" value="RNase_H"/>
    <property type="match status" value="1"/>
</dbReference>
<evidence type="ECO:0000313" key="2">
    <source>
        <dbReference type="EMBL" id="GIX81097.1"/>
    </source>
</evidence>
<dbReference type="CDD" id="cd09276">
    <property type="entry name" value="Rnase_HI_RT_non_LTR"/>
    <property type="match status" value="1"/>
</dbReference>
<dbReference type="GO" id="GO:0004523">
    <property type="term" value="F:RNA-DNA hybrid ribonuclease activity"/>
    <property type="evidence" value="ECO:0007669"/>
    <property type="project" value="InterPro"/>
</dbReference>
<sequence>MHKNEDGCCIYTDGWKLRGRVGCALVCILDKVEKFSDQKRLSDGASVYMAELKAIEAAIMSANSHHYSSVKIISDSRLVLQGLCNPNNCTAPISSLKSLLGSSTTSCELIWTKAHVGTEGNEISDLYAKEATTSSSPVCSCGKEIEDRDLLIFKCPTMVAYHWVVRRDMCLGSGRGFFCFAVAAPFIISRMPPWGAGRVTSRLPF</sequence>
<organism evidence="2 3">
    <name type="scientific">Caerostris darwini</name>
    <dbReference type="NCBI Taxonomy" id="1538125"/>
    <lineage>
        <taxon>Eukaryota</taxon>
        <taxon>Metazoa</taxon>
        <taxon>Ecdysozoa</taxon>
        <taxon>Arthropoda</taxon>
        <taxon>Chelicerata</taxon>
        <taxon>Arachnida</taxon>
        <taxon>Araneae</taxon>
        <taxon>Araneomorphae</taxon>
        <taxon>Entelegynae</taxon>
        <taxon>Araneoidea</taxon>
        <taxon>Araneidae</taxon>
        <taxon>Caerostris</taxon>
    </lineage>
</organism>
<dbReference type="Proteomes" id="UP001054837">
    <property type="component" value="Unassembled WGS sequence"/>
</dbReference>
<proteinExistence type="predicted"/>
<evidence type="ECO:0000313" key="3">
    <source>
        <dbReference type="Proteomes" id="UP001054837"/>
    </source>
</evidence>
<evidence type="ECO:0000259" key="1">
    <source>
        <dbReference type="PROSITE" id="PS50879"/>
    </source>
</evidence>
<feature type="domain" description="RNase H type-1" evidence="1">
    <location>
        <begin position="4"/>
        <end position="133"/>
    </location>
</feature>
<dbReference type="InterPro" id="IPR036397">
    <property type="entry name" value="RNaseH_sf"/>
</dbReference>
<reference evidence="2 3" key="1">
    <citation type="submission" date="2021-06" db="EMBL/GenBank/DDBJ databases">
        <title>Caerostris darwini draft genome.</title>
        <authorList>
            <person name="Kono N."/>
            <person name="Arakawa K."/>
        </authorList>
    </citation>
    <scope>NUCLEOTIDE SEQUENCE [LARGE SCALE GENOMIC DNA]</scope>
</reference>
<name>A0AAV4N8E3_9ARAC</name>